<reference evidence="2 3" key="1">
    <citation type="journal article" date="2012" name="J. Bacteriol.">
        <title>Genome Sequence of "Candidatus Mycoplasma haemolamae" Strain Purdue, a Red Blood Cell Pathogen of Alpacas (Vicugna pacos) and Llamas (Lama glama).</title>
        <authorList>
            <person name="Guimaraes A.M."/>
            <person name="Toth B."/>
            <person name="Santos A.P."/>
            <person name="do Nascimento N.C."/>
            <person name="Kritchevsky J.E."/>
            <person name="Messick J.B."/>
        </authorList>
    </citation>
    <scope>NUCLEOTIDE SEQUENCE [LARGE SCALE GENOMIC DNA]</scope>
    <source>
        <strain evidence="2 3">Purdue</strain>
    </source>
</reference>
<reference evidence="3" key="2">
    <citation type="submission" date="2012-07" db="EMBL/GenBank/DDBJ databases">
        <title>Complete genome sequence of 'Candidatus Mycoplasma haemolamae'.</title>
        <authorList>
            <person name="Guimaraes A.M.S."/>
            <person name="Toth B."/>
            <person name="Santos A.P."/>
            <person name="Nascimento N.C."/>
            <person name="Sojka J.E."/>
            <person name="Messick J.B."/>
        </authorList>
    </citation>
    <scope>NUCLEOTIDE SEQUENCE [LARGE SCALE GENOMIC DNA]</scope>
    <source>
        <strain evidence="3">Purdue</strain>
    </source>
</reference>
<dbReference type="STRING" id="1212765.MHLP_02710"/>
<dbReference type="Proteomes" id="UP000006502">
    <property type="component" value="Chromosome"/>
</dbReference>
<evidence type="ECO:0008006" key="4">
    <source>
        <dbReference type="Google" id="ProtNLM"/>
    </source>
</evidence>
<protein>
    <recommendedName>
        <fullName evidence="4">Lipoprotein</fullName>
    </recommendedName>
</protein>
<evidence type="ECO:0000256" key="1">
    <source>
        <dbReference type="SAM" id="SignalP"/>
    </source>
</evidence>
<dbReference type="KEGG" id="mhl:MHLP_02710"/>
<proteinExistence type="predicted"/>
<feature type="chain" id="PRO_5003708627" description="Lipoprotein" evidence="1">
    <location>
        <begin position="26"/>
        <end position="124"/>
    </location>
</feature>
<dbReference type="HOGENOM" id="CLU_2001332_0_0_14"/>
<evidence type="ECO:0000313" key="2">
    <source>
        <dbReference type="EMBL" id="AFO52122.1"/>
    </source>
</evidence>
<name>I7C6H8_MYCHA</name>
<accession>I7C6H8</accession>
<dbReference type="AlphaFoldDB" id="I7C6H8"/>
<gene>
    <name evidence="2" type="ordered locus">MHLP_02710</name>
</gene>
<keyword evidence="3" id="KW-1185">Reference proteome</keyword>
<keyword evidence="1" id="KW-0732">Signal</keyword>
<feature type="signal peptide" evidence="1">
    <location>
        <begin position="1"/>
        <end position="25"/>
    </location>
</feature>
<dbReference type="PATRIC" id="fig|1212765.3.peg.609"/>
<organism evidence="2 3">
    <name type="scientific">Mycoplasma haematolamae (strain Purdue)</name>
    <dbReference type="NCBI Taxonomy" id="1212765"/>
    <lineage>
        <taxon>Bacteria</taxon>
        <taxon>Bacillati</taxon>
        <taxon>Mycoplasmatota</taxon>
        <taxon>Mollicutes</taxon>
        <taxon>Mycoplasmataceae</taxon>
        <taxon>Mycoplasma</taxon>
    </lineage>
</organism>
<sequence length="124" mass="13835">MVKSTIAKVAGLSAAMLGAAGGGFAVFSEVANPKKQHEQATFLFQLSMSTEDQPSFALTWDSEDSKIYMLSSRENAFFSCKKEPKENLLEEIEKGKPHNIKLFPENAYRCIQQVPQEQEESKKS</sequence>
<dbReference type="EMBL" id="CP003731">
    <property type="protein sequence ID" value="AFO52122.1"/>
    <property type="molecule type" value="Genomic_DNA"/>
</dbReference>
<evidence type="ECO:0000313" key="3">
    <source>
        <dbReference type="Proteomes" id="UP000006502"/>
    </source>
</evidence>